<dbReference type="Gene3D" id="3.40.50.1000">
    <property type="entry name" value="HAD superfamily/HAD-like"/>
    <property type="match status" value="2"/>
</dbReference>
<dbReference type="Pfam" id="PF13344">
    <property type="entry name" value="Hydrolase_6"/>
    <property type="match status" value="1"/>
</dbReference>
<dbReference type="KEGG" id="pcor:KS4_24670"/>
<accession>A0A517YW15</accession>
<comment type="similarity">
    <text evidence="1">Belongs to the HAD-like hydrolase superfamily.</text>
</comment>
<dbReference type="PANTHER" id="PTHR19288">
    <property type="entry name" value="4-NITROPHENYLPHOSPHATASE-RELATED"/>
    <property type="match status" value="1"/>
</dbReference>
<dbReference type="GO" id="GO:0005737">
    <property type="term" value="C:cytoplasm"/>
    <property type="evidence" value="ECO:0007669"/>
    <property type="project" value="TreeGrafter"/>
</dbReference>
<feature type="active site" description="Nucleophile" evidence="2">
    <location>
        <position position="20"/>
    </location>
</feature>
<proteinExistence type="inferred from homology"/>
<evidence type="ECO:0000256" key="2">
    <source>
        <dbReference type="PIRSR" id="PIRSR000915-1"/>
    </source>
</evidence>
<dbReference type="Proteomes" id="UP000317369">
    <property type="component" value="Chromosome"/>
</dbReference>
<dbReference type="SUPFAM" id="SSF56784">
    <property type="entry name" value="HAD-like"/>
    <property type="match status" value="1"/>
</dbReference>
<sequence length="287" mass="31246">MKIQDEVQGRLKEVKHVILDMDGTIYRGSELFDFTLPFLEAMGANGIGYTFLTNNCSRSVEQYLTKLDKLGVPASRENLLTSMHCAVFYLQKHMPNAKRVYVQGTKGLMDDLAAAGYVVVNAENDSGCEKPDVVVVGFDMGLVYERLCQACWWVKQGVPYIATHPDVFCPTDEPTWLVDCGAVTKCVEAATEIAPVAVLGKPHAYMIKPILEKHGLSGNEAIMIGDRLGTDVAMGIRAGTLSCLVLTGDSQVEDIEKMGIKPSIVAASLKELGEAILDAKKKEQSNA</sequence>
<dbReference type="GO" id="GO:0016791">
    <property type="term" value="F:phosphatase activity"/>
    <property type="evidence" value="ECO:0007669"/>
    <property type="project" value="TreeGrafter"/>
</dbReference>
<name>A0A517YW15_9BACT</name>
<keyword evidence="5" id="KW-0378">Hydrolase</keyword>
<dbReference type="OrthoDB" id="9810449at2"/>
<protein>
    <submittedName>
        <fullName evidence="5">Putative hydrolase YutF</fullName>
        <ecNumber evidence="5">3.-.-.-</ecNumber>
    </submittedName>
</protein>
<feature type="binding site" evidence="3">
    <location>
        <position position="201"/>
    </location>
    <ligand>
        <name>substrate</name>
    </ligand>
</feature>
<dbReference type="AlphaFoldDB" id="A0A517YW15"/>
<keyword evidence="4" id="KW-0479">Metal-binding</keyword>
<feature type="binding site" evidence="4">
    <location>
        <position position="22"/>
    </location>
    <ligand>
        <name>Mg(2+)</name>
        <dbReference type="ChEBI" id="CHEBI:18420"/>
    </ligand>
</feature>
<dbReference type="PANTHER" id="PTHR19288:SF46">
    <property type="entry name" value="HALOACID DEHALOGENASE-LIKE HYDROLASE DOMAIN-CONTAINING PROTEIN 2"/>
    <property type="match status" value="1"/>
</dbReference>
<evidence type="ECO:0000256" key="4">
    <source>
        <dbReference type="PIRSR" id="PIRSR000915-3"/>
    </source>
</evidence>
<keyword evidence="6" id="KW-1185">Reference proteome</keyword>
<dbReference type="EC" id="3.-.-.-" evidence="5"/>
<evidence type="ECO:0000313" key="5">
    <source>
        <dbReference type="EMBL" id="QDU34399.1"/>
    </source>
</evidence>
<dbReference type="Pfam" id="PF13242">
    <property type="entry name" value="Hydrolase_like"/>
    <property type="match status" value="1"/>
</dbReference>
<feature type="binding site" evidence="4">
    <location>
        <position position="20"/>
    </location>
    <ligand>
        <name>Mg(2+)</name>
        <dbReference type="ChEBI" id="CHEBI:18420"/>
    </ligand>
</feature>
<dbReference type="RefSeq" id="WP_145078182.1">
    <property type="nucleotide sequence ID" value="NZ_CP036425.1"/>
</dbReference>
<reference evidence="5 6" key="1">
    <citation type="submission" date="2019-02" db="EMBL/GenBank/DDBJ databases">
        <title>Deep-cultivation of Planctomycetes and their phenomic and genomic characterization uncovers novel biology.</title>
        <authorList>
            <person name="Wiegand S."/>
            <person name="Jogler M."/>
            <person name="Boedeker C."/>
            <person name="Pinto D."/>
            <person name="Vollmers J."/>
            <person name="Rivas-Marin E."/>
            <person name="Kohn T."/>
            <person name="Peeters S.H."/>
            <person name="Heuer A."/>
            <person name="Rast P."/>
            <person name="Oberbeckmann S."/>
            <person name="Bunk B."/>
            <person name="Jeske O."/>
            <person name="Meyerdierks A."/>
            <person name="Storesund J.E."/>
            <person name="Kallscheuer N."/>
            <person name="Luecker S."/>
            <person name="Lage O.M."/>
            <person name="Pohl T."/>
            <person name="Merkel B.J."/>
            <person name="Hornburger P."/>
            <person name="Mueller R.-W."/>
            <person name="Bruemmer F."/>
            <person name="Labrenz M."/>
            <person name="Spormann A.M."/>
            <person name="Op den Camp H."/>
            <person name="Overmann J."/>
            <person name="Amann R."/>
            <person name="Jetten M.S.M."/>
            <person name="Mascher T."/>
            <person name="Medema M.H."/>
            <person name="Devos D.P."/>
            <person name="Kaster A.-K."/>
            <person name="Ovreas L."/>
            <person name="Rohde M."/>
            <person name="Galperin M.Y."/>
            <person name="Jogler C."/>
        </authorList>
    </citation>
    <scope>NUCLEOTIDE SEQUENCE [LARGE SCALE GENOMIC DNA]</scope>
    <source>
        <strain evidence="5 6">KS4</strain>
    </source>
</reference>
<gene>
    <name evidence="5" type="primary">yutF_2</name>
    <name evidence="5" type="ORF">KS4_24670</name>
</gene>
<comment type="cofactor">
    <cofactor evidence="4">
        <name>Mg(2+)</name>
        <dbReference type="ChEBI" id="CHEBI:18420"/>
    </cofactor>
    <text evidence="4">Divalent metal ions. Mg(2+) is the most effective.</text>
</comment>
<evidence type="ECO:0000256" key="1">
    <source>
        <dbReference type="PIRNR" id="PIRNR000915"/>
    </source>
</evidence>
<keyword evidence="4" id="KW-0460">Magnesium</keyword>
<dbReference type="InterPro" id="IPR023214">
    <property type="entry name" value="HAD_sf"/>
</dbReference>
<dbReference type="NCBIfam" id="TIGR01460">
    <property type="entry name" value="HAD-SF-IIA"/>
    <property type="match status" value="1"/>
</dbReference>
<feature type="active site" description="Proton donor" evidence="2">
    <location>
        <position position="22"/>
    </location>
</feature>
<dbReference type="InterPro" id="IPR036412">
    <property type="entry name" value="HAD-like_sf"/>
</dbReference>
<feature type="binding site" evidence="4">
    <location>
        <position position="226"/>
    </location>
    <ligand>
        <name>Mg(2+)</name>
        <dbReference type="ChEBI" id="CHEBI:18420"/>
    </ligand>
</feature>
<dbReference type="PIRSF" id="PIRSF000915">
    <property type="entry name" value="PGP-type_phosphatase"/>
    <property type="match status" value="1"/>
</dbReference>
<evidence type="ECO:0000313" key="6">
    <source>
        <dbReference type="Proteomes" id="UP000317369"/>
    </source>
</evidence>
<dbReference type="GO" id="GO:0046872">
    <property type="term" value="F:metal ion binding"/>
    <property type="evidence" value="ECO:0007669"/>
    <property type="project" value="UniProtKB-KW"/>
</dbReference>
<dbReference type="EMBL" id="CP036425">
    <property type="protein sequence ID" value="QDU34399.1"/>
    <property type="molecule type" value="Genomic_DNA"/>
</dbReference>
<organism evidence="5 6">
    <name type="scientific">Poriferisphaera corsica</name>
    <dbReference type="NCBI Taxonomy" id="2528020"/>
    <lineage>
        <taxon>Bacteria</taxon>
        <taxon>Pseudomonadati</taxon>
        <taxon>Planctomycetota</taxon>
        <taxon>Phycisphaerae</taxon>
        <taxon>Phycisphaerales</taxon>
        <taxon>Phycisphaeraceae</taxon>
        <taxon>Poriferisphaera</taxon>
    </lineage>
</organism>
<evidence type="ECO:0000256" key="3">
    <source>
        <dbReference type="PIRSR" id="PIRSR000915-2"/>
    </source>
</evidence>
<dbReference type="InterPro" id="IPR006357">
    <property type="entry name" value="HAD-SF_hydro_IIA"/>
</dbReference>